<evidence type="ECO:0000313" key="8">
    <source>
        <dbReference type="Proteomes" id="UP000178892"/>
    </source>
</evidence>
<comment type="similarity">
    <text evidence="1 5">Belongs to the universal ribosomal protein uL24 family.</text>
</comment>
<protein>
    <recommendedName>
        <fullName evidence="4 5">Large ribosomal subunit protein uL24</fullName>
    </recommendedName>
</protein>
<dbReference type="Pfam" id="PF00467">
    <property type="entry name" value="KOW"/>
    <property type="match status" value="1"/>
</dbReference>
<dbReference type="GO" id="GO:0019843">
    <property type="term" value="F:rRNA binding"/>
    <property type="evidence" value="ECO:0007669"/>
    <property type="project" value="UniProtKB-UniRule"/>
</dbReference>
<organism evidence="7 8">
    <name type="scientific">Candidatus Doudnabacteria bacterium RIFCSPHIGHO2_01_FULL_46_24</name>
    <dbReference type="NCBI Taxonomy" id="1817825"/>
    <lineage>
        <taxon>Bacteria</taxon>
        <taxon>Candidatus Doudnaibacteriota</taxon>
    </lineage>
</organism>
<dbReference type="EMBL" id="MFEL01000008">
    <property type="protein sequence ID" value="OGE81466.1"/>
    <property type="molecule type" value="Genomic_DNA"/>
</dbReference>
<dbReference type="GO" id="GO:0005840">
    <property type="term" value="C:ribosome"/>
    <property type="evidence" value="ECO:0007669"/>
    <property type="project" value="UniProtKB-KW"/>
</dbReference>
<dbReference type="InterPro" id="IPR005824">
    <property type="entry name" value="KOW"/>
</dbReference>
<dbReference type="InterPro" id="IPR003256">
    <property type="entry name" value="Ribosomal_uL24"/>
</dbReference>
<dbReference type="Pfam" id="PF17136">
    <property type="entry name" value="ribosomal_L24"/>
    <property type="match status" value="1"/>
</dbReference>
<dbReference type="PANTHER" id="PTHR12903">
    <property type="entry name" value="MITOCHONDRIAL RIBOSOMAL PROTEIN L24"/>
    <property type="match status" value="1"/>
</dbReference>
<keyword evidence="5" id="KW-0694">RNA-binding</keyword>
<keyword evidence="2 5" id="KW-0689">Ribosomal protein</keyword>
<comment type="function">
    <text evidence="5">One of the proteins that surrounds the polypeptide exit tunnel on the outside of the subunit.</text>
</comment>
<reference evidence="7 8" key="1">
    <citation type="journal article" date="2016" name="Nat. Commun.">
        <title>Thousands of microbial genomes shed light on interconnected biogeochemical processes in an aquifer system.</title>
        <authorList>
            <person name="Anantharaman K."/>
            <person name="Brown C.T."/>
            <person name="Hug L.A."/>
            <person name="Sharon I."/>
            <person name="Castelle C.J."/>
            <person name="Probst A.J."/>
            <person name="Thomas B.C."/>
            <person name="Singh A."/>
            <person name="Wilkins M.J."/>
            <person name="Karaoz U."/>
            <person name="Brodie E.L."/>
            <person name="Williams K.H."/>
            <person name="Hubbard S.S."/>
            <person name="Banfield J.F."/>
        </authorList>
    </citation>
    <scope>NUCLEOTIDE SEQUENCE [LARGE SCALE GENOMIC DNA]</scope>
</reference>
<gene>
    <name evidence="5" type="primary">rplX</name>
    <name evidence="7" type="ORF">A2720_02905</name>
</gene>
<dbReference type="NCBIfam" id="TIGR01079">
    <property type="entry name" value="rplX_bact"/>
    <property type="match status" value="1"/>
</dbReference>
<dbReference type="GO" id="GO:0006412">
    <property type="term" value="P:translation"/>
    <property type="evidence" value="ECO:0007669"/>
    <property type="project" value="UniProtKB-UniRule"/>
</dbReference>
<dbReference type="Proteomes" id="UP000178892">
    <property type="component" value="Unassembled WGS sequence"/>
</dbReference>
<evidence type="ECO:0000313" key="7">
    <source>
        <dbReference type="EMBL" id="OGE81466.1"/>
    </source>
</evidence>
<dbReference type="GO" id="GO:0003735">
    <property type="term" value="F:structural constituent of ribosome"/>
    <property type="evidence" value="ECO:0007669"/>
    <property type="project" value="InterPro"/>
</dbReference>
<dbReference type="Gene3D" id="2.30.30.30">
    <property type="match status" value="1"/>
</dbReference>
<dbReference type="AlphaFoldDB" id="A0A1F5NUW6"/>
<dbReference type="InterPro" id="IPR057264">
    <property type="entry name" value="Ribosomal_uL24_C"/>
</dbReference>
<comment type="function">
    <text evidence="5">One of two assembly initiator proteins, it binds directly to the 5'-end of the 23S rRNA, where it nucleates assembly of the 50S subunit.</text>
</comment>
<dbReference type="SMART" id="SM00739">
    <property type="entry name" value="KOW"/>
    <property type="match status" value="1"/>
</dbReference>
<dbReference type="STRING" id="1817825.A2720_02905"/>
<keyword evidence="5" id="KW-0699">rRNA-binding</keyword>
<proteinExistence type="inferred from homology"/>
<name>A0A1F5NUW6_9BACT</name>
<dbReference type="HAMAP" id="MF_01326_B">
    <property type="entry name" value="Ribosomal_uL24_B"/>
    <property type="match status" value="1"/>
</dbReference>
<dbReference type="InterPro" id="IPR014722">
    <property type="entry name" value="Rib_uL2_dom2"/>
</dbReference>
<dbReference type="GO" id="GO:1990904">
    <property type="term" value="C:ribonucleoprotein complex"/>
    <property type="evidence" value="ECO:0007669"/>
    <property type="project" value="UniProtKB-KW"/>
</dbReference>
<comment type="caution">
    <text evidence="7">The sequence shown here is derived from an EMBL/GenBank/DDBJ whole genome shotgun (WGS) entry which is preliminary data.</text>
</comment>
<evidence type="ECO:0000259" key="6">
    <source>
        <dbReference type="SMART" id="SM00739"/>
    </source>
</evidence>
<dbReference type="InterPro" id="IPR041988">
    <property type="entry name" value="Ribosomal_uL24_KOW"/>
</dbReference>
<keyword evidence="3 5" id="KW-0687">Ribonucleoprotein</keyword>
<dbReference type="InterPro" id="IPR008991">
    <property type="entry name" value="Translation_prot_SH3-like_sf"/>
</dbReference>
<dbReference type="CDD" id="cd06089">
    <property type="entry name" value="KOW_RPL26"/>
    <property type="match status" value="1"/>
</dbReference>
<sequence length="105" mass="11882">MNKLSIKKGDEVKLLSGKDKNKRGKIIRVLPKYSRIIVEGLNVHFRFSRPKKAGEKGQRMELPGPLNISKVMLICPHCGKPTRVAHEVSDEGNFRRCKKCGKTLN</sequence>
<dbReference type="SUPFAM" id="SSF50104">
    <property type="entry name" value="Translation proteins SH3-like domain"/>
    <property type="match status" value="1"/>
</dbReference>
<feature type="domain" description="KOW" evidence="6">
    <location>
        <begin position="5"/>
        <end position="32"/>
    </location>
</feature>
<evidence type="ECO:0000256" key="4">
    <source>
        <dbReference type="ARBA" id="ARBA00035206"/>
    </source>
</evidence>
<evidence type="ECO:0000256" key="2">
    <source>
        <dbReference type="ARBA" id="ARBA00022980"/>
    </source>
</evidence>
<evidence type="ECO:0000256" key="1">
    <source>
        <dbReference type="ARBA" id="ARBA00010618"/>
    </source>
</evidence>
<evidence type="ECO:0000256" key="3">
    <source>
        <dbReference type="ARBA" id="ARBA00023274"/>
    </source>
</evidence>
<comment type="subunit">
    <text evidence="5">Part of the 50S ribosomal subunit.</text>
</comment>
<accession>A0A1F5NUW6</accession>
<evidence type="ECO:0000256" key="5">
    <source>
        <dbReference type="HAMAP-Rule" id="MF_01326"/>
    </source>
</evidence>